<dbReference type="Pfam" id="PF00053">
    <property type="entry name" value="EGF_laminin"/>
    <property type="match status" value="1"/>
</dbReference>
<evidence type="ECO:0000313" key="5">
    <source>
        <dbReference type="RefSeq" id="XP_026128842.1"/>
    </source>
</evidence>
<dbReference type="InterPro" id="IPR000742">
    <property type="entry name" value="EGF"/>
</dbReference>
<dbReference type="RefSeq" id="XP_026128842.1">
    <property type="nucleotide sequence ID" value="XM_026273057.1"/>
</dbReference>
<sequence>MGHDCELKCPAGTYGYGCRQVCDCLNNSTCDHMTGTCYCNPGWKGMHCDQAGVIIVGNLNSLTSAAVPVDSYQISAITGIIVLVLLMLIFLLIFIIYRKKQKGKESTMPAVTYTPNIRANNRLRHRRSLWS</sequence>
<organism evidence="4 5">
    <name type="scientific">Carassius auratus</name>
    <name type="common">Goldfish</name>
    <dbReference type="NCBI Taxonomy" id="7957"/>
    <lineage>
        <taxon>Eukaryota</taxon>
        <taxon>Metazoa</taxon>
        <taxon>Chordata</taxon>
        <taxon>Craniata</taxon>
        <taxon>Vertebrata</taxon>
        <taxon>Euteleostomi</taxon>
        <taxon>Actinopterygii</taxon>
        <taxon>Neopterygii</taxon>
        <taxon>Teleostei</taxon>
        <taxon>Ostariophysi</taxon>
        <taxon>Cypriniformes</taxon>
        <taxon>Cyprinidae</taxon>
        <taxon>Cyprininae</taxon>
        <taxon>Carassius</taxon>
    </lineage>
</organism>
<dbReference type="GO" id="GO:0043277">
    <property type="term" value="P:apoptotic cell clearance"/>
    <property type="evidence" value="ECO:0007669"/>
    <property type="project" value="TreeGrafter"/>
</dbReference>
<evidence type="ECO:0000259" key="3">
    <source>
        <dbReference type="PROSITE" id="PS01186"/>
    </source>
</evidence>
<proteinExistence type="predicted"/>
<dbReference type="PANTHER" id="PTHR24035">
    <property type="entry name" value="MULTIPLE EPIDERMAL GROWTH FACTOR-LIKE DOMAINS PROTEIN"/>
    <property type="match status" value="1"/>
</dbReference>
<dbReference type="OrthoDB" id="8947502at2759"/>
<reference evidence="5" key="1">
    <citation type="submission" date="2025-08" db="UniProtKB">
        <authorList>
            <consortium name="RefSeq"/>
        </authorList>
    </citation>
    <scope>IDENTIFICATION</scope>
    <source>
        <strain evidence="5">Wakin</strain>
        <tissue evidence="5">Muscle</tissue>
    </source>
</reference>
<keyword evidence="4" id="KW-1185">Reference proteome</keyword>
<dbReference type="AlphaFoldDB" id="A0A6P6Q6P6"/>
<dbReference type="GeneID" id="113109502"/>
<feature type="transmembrane region" description="Helical" evidence="1">
    <location>
        <begin position="72"/>
        <end position="97"/>
    </location>
</feature>
<dbReference type="PANTHER" id="PTHR24035:SF136">
    <property type="entry name" value="MULTIPLE EPIDERMAL GROWTH FACTOR-LIKE DOMAINS PROTEIN 10"/>
    <property type="match status" value="1"/>
</dbReference>
<dbReference type="GO" id="GO:0005112">
    <property type="term" value="F:Notch binding"/>
    <property type="evidence" value="ECO:0007669"/>
    <property type="project" value="TreeGrafter"/>
</dbReference>
<keyword evidence="1" id="KW-0812">Transmembrane</keyword>
<dbReference type="PROSITE" id="PS01186">
    <property type="entry name" value="EGF_2"/>
    <property type="match status" value="1"/>
</dbReference>
<name>A0A6P6Q6P6_CARAU</name>
<dbReference type="InterPro" id="IPR002049">
    <property type="entry name" value="LE_dom"/>
</dbReference>
<gene>
    <name evidence="5" type="primary">LOC113109502</name>
</gene>
<protein>
    <submittedName>
        <fullName evidence="5">Multiple epidermal growth factor-like domains protein 10</fullName>
    </submittedName>
</protein>
<feature type="domain" description="EGF-like" evidence="2 3">
    <location>
        <begin position="37"/>
        <end position="48"/>
    </location>
</feature>
<evidence type="ECO:0000256" key="1">
    <source>
        <dbReference type="SAM" id="Phobius"/>
    </source>
</evidence>
<dbReference type="Gene3D" id="2.170.300.10">
    <property type="entry name" value="Tie2 ligand-binding domain superfamily"/>
    <property type="match status" value="1"/>
</dbReference>
<keyword evidence="1" id="KW-0472">Membrane</keyword>
<keyword evidence="1" id="KW-1133">Transmembrane helix</keyword>
<evidence type="ECO:0000313" key="4">
    <source>
        <dbReference type="Proteomes" id="UP000515129"/>
    </source>
</evidence>
<accession>A0A6P6Q6P6</accession>
<evidence type="ECO:0000259" key="2">
    <source>
        <dbReference type="PROSITE" id="PS00022"/>
    </source>
</evidence>
<dbReference type="PROSITE" id="PS00022">
    <property type="entry name" value="EGF_1"/>
    <property type="match status" value="1"/>
</dbReference>
<dbReference type="InterPro" id="IPR052108">
    <property type="entry name" value="MEGF/SIB"/>
</dbReference>
<dbReference type="KEGG" id="caua:113109502"/>
<dbReference type="Proteomes" id="UP000515129">
    <property type="component" value="Chromosome 10"/>
</dbReference>